<organism evidence="2 3">
    <name type="scientific">Cohnella lupini</name>
    <dbReference type="NCBI Taxonomy" id="1294267"/>
    <lineage>
        <taxon>Bacteria</taxon>
        <taxon>Bacillati</taxon>
        <taxon>Bacillota</taxon>
        <taxon>Bacilli</taxon>
        <taxon>Bacillales</taxon>
        <taxon>Paenibacillaceae</taxon>
        <taxon>Cohnella</taxon>
    </lineage>
</organism>
<keyword evidence="1" id="KW-1133">Transmembrane helix</keyword>
<gene>
    <name evidence="2" type="ORF">DFP95_11836</name>
</gene>
<protein>
    <submittedName>
        <fullName evidence="2">Uncharacterized protein</fullName>
    </submittedName>
</protein>
<reference evidence="2 3" key="1">
    <citation type="submission" date="2018-07" db="EMBL/GenBank/DDBJ databases">
        <title>Genomic Encyclopedia of Type Strains, Phase III (KMG-III): the genomes of soil and plant-associated and newly described type strains.</title>
        <authorList>
            <person name="Whitman W."/>
        </authorList>
    </citation>
    <scope>NUCLEOTIDE SEQUENCE [LARGE SCALE GENOMIC DNA]</scope>
    <source>
        <strain evidence="2 3">CECT 8236</strain>
    </source>
</reference>
<feature type="transmembrane region" description="Helical" evidence="1">
    <location>
        <begin position="125"/>
        <end position="148"/>
    </location>
</feature>
<comment type="caution">
    <text evidence="2">The sequence shown here is derived from an EMBL/GenBank/DDBJ whole genome shotgun (WGS) entry which is preliminary data.</text>
</comment>
<dbReference type="EMBL" id="QRDY01000018">
    <property type="protein sequence ID" value="RED55301.1"/>
    <property type="molecule type" value="Genomic_DNA"/>
</dbReference>
<feature type="transmembrane region" description="Helical" evidence="1">
    <location>
        <begin position="45"/>
        <end position="70"/>
    </location>
</feature>
<dbReference type="Proteomes" id="UP000256869">
    <property type="component" value="Unassembled WGS sequence"/>
</dbReference>
<feature type="transmembrane region" description="Helical" evidence="1">
    <location>
        <begin position="82"/>
        <end position="105"/>
    </location>
</feature>
<evidence type="ECO:0000256" key="1">
    <source>
        <dbReference type="SAM" id="Phobius"/>
    </source>
</evidence>
<dbReference type="AlphaFoldDB" id="A0A3D9I0W3"/>
<evidence type="ECO:0000313" key="2">
    <source>
        <dbReference type="EMBL" id="RED55301.1"/>
    </source>
</evidence>
<feature type="transmembrane region" description="Helical" evidence="1">
    <location>
        <begin position="160"/>
        <end position="187"/>
    </location>
</feature>
<proteinExistence type="predicted"/>
<keyword evidence="3" id="KW-1185">Reference proteome</keyword>
<sequence>MIDQPMKTFFTAKEFAITQASVAALLFLSIPLFNALGVSNHKLMAILHGLGATITVILSCQTIHLVYPMLRGKKGAATKLELMLWLTNLLVLLTIIFGNWLYIAYRAPDGPQEWLMYYNPPLHSIMMEFKEFVALYPLPLGIGAAFLLRRFRHNLVPGSAASSIVALLVTLFWICLLIGFVLGFGLAKLKMV</sequence>
<keyword evidence="1" id="KW-0812">Transmembrane</keyword>
<accession>A0A3D9I0W3</accession>
<evidence type="ECO:0000313" key="3">
    <source>
        <dbReference type="Proteomes" id="UP000256869"/>
    </source>
</evidence>
<name>A0A3D9I0W3_9BACL</name>
<keyword evidence="1" id="KW-0472">Membrane</keyword>